<sequence length="340" mass="38250">MTSQMEAMMKLLSNPQVQSSPIGGFGGNTHDNPKNETCNGITLRSREIPERPAVEKPLKKKVIEGEVENKQEVVVENERYEGEVEKENVSKEVEISEDEKEEVEKQREAKEKESKKVEKVEALEQMPSYAKFLKELLTKKRKPLDDEMVSMTEECSALIQRKLPQKKKDPGSFTIPCSIGTLTIEKALCDLGASINLMSLSMMKKIPGAVAKPTKMSLSLADRSVVHPEGILHDVLVKVAGFVFPADFVVLDIEETREWEPLLLGRPFLATSRALIDVEMGELMLRTDDQQVTFNVFDKMECDDGDPQCFKIQVYDHIVKHALKLPWNAHYLPHGGTSSP</sequence>
<evidence type="ECO:0000313" key="2">
    <source>
        <dbReference type="Proteomes" id="UP001177021"/>
    </source>
</evidence>
<comment type="caution">
    <text evidence="1">The sequence shown here is derived from an EMBL/GenBank/DDBJ whole genome shotgun (WGS) entry which is preliminary data.</text>
</comment>
<dbReference type="EMBL" id="CASHSV030000716">
    <property type="protein sequence ID" value="CAJ2673261.1"/>
    <property type="molecule type" value="Genomic_DNA"/>
</dbReference>
<reference evidence="1" key="1">
    <citation type="submission" date="2023-10" db="EMBL/GenBank/DDBJ databases">
        <authorList>
            <person name="Rodriguez Cubillos JULIANA M."/>
            <person name="De Vega J."/>
        </authorList>
    </citation>
    <scope>NUCLEOTIDE SEQUENCE</scope>
</reference>
<dbReference type="Proteomes" id="UP001177021">
    <property type="component" value="Unassembled WGS sequence"/>
</dbReference>
<name>A0ACB0LXZ9_TRIPR</name>
<protein>
    <submittedName>
        <fullName evidence="1">Uncharacterized protein</fullName>
    </submittedName>
</protein>
<organism evidence="1 2">
    <name type="scientific">Trifolium pratense</name>
    <name type="common">Red clover</name>
    <dbReference type="NCBI Taxonomy" id="57577"/>
    <lineage>
        <taxon>Eukaryota</taxon>
        <taxon>Viridiplantae</taxon>
        <taxon>Streptophyta</taxon>
        <taxon>Embryophyta</taxon>
        <taxon>Tracheophyta</taxon>
        <taxon>Spermatophyta</taxon>
        <taxon>Magnoliopsida</taxon>
        <taxon>eudicotyledons</taxon>
        <taxon>Gunneridae</taxon>
        <taxon>Pentapetalae</taxon>
        <taxon>rosids</taxon>
        <taxon>fabids</taxon>
        <taxon>Fabales</taxon>
        <taxon>Fabaceae</taxon>
        <taxon>Papilionoideae</taxon>
        <taxon>50 kb inversion clade</taxon>
        <taxon>NPAAA clade</taxon>
        <taxon>Hologalegina</taxon>
        <taxon>IRL clade</taxon>
        <taxon>Trifolieae</taxon>
        <taxon>Trifolium</taxon>
    </lineage>
</organism>
<accession>A0ACB0LXZ9</accession>
<proteinExistence type="predicted"/>
<gene>
    <name evidence="1" type="ORF">MILVUS5_LOCUS36762</name>
</gene>
<keyword evidence="2" id="KW-1185">Reference proteome</keyword>
<evidence type="ECO:0000313" key="1">
    <source>
        <dbReference type="EMBL" id="CAJ2673261.1"/>
    </source>
</evidence>